<dbReference type="Proteomes" id="UP000646053">
    <property type="component" value="Unassembled WGS sequence"/>
</dbReference>
<dbReference type="InterPro" id="IPR006047">
    <property type="entry name" value="GH13_cat_dom"/>
</dbReference>
<dbReference type="GO" id="GO:0030980">
    <property type="term" value="P:alpha-glucan catabolic process"/>
    <property type="evidence" value="ECO:0007669"/>
    <property type="project" value="TreeGrafter"/>
</dbReference>
<reference evidence="2" key="1">
    <citation type="submission" date="2019-12" db="EMBL/GenBank/DDBJ databases">
        <title>High-Quality draft genome sequences of three cyanobacteria isolated from the limestone walls of the Old Cathedral of Coimbra.</title>
        <authorList>
            <person name="Tiago I."/>
            <person name="Soares F."/>
            <person name="Portugal A."/>
        </authorList>
    </citation>
    <scope>NUCLEOTIDE SEQUENCE</scope>
    <source>
        <strain evidence="2">A</strain>
    </source>
</reference>
<dbReference type="NCBIfam" id="TIGR02401">
    <property type="entry name" value="trehalose_TreY"/>
    <property type="match status" value="1"/>
</dbReference>
<dbReference type="InterPro" id="IPR017853">
    <property type="entry name" value="GH"/>
</dbReference>
<dbReference type="AlphaFoldDB" id="A0A8J7Z492"/>
<sequence length="933" mass="107262">MRIPTATYRIQFNTDFRFDQARNIVDYLSQLGISDLYASPIFKATTGSTHGYDVADPTRLNPELGAPESFDNLIEELQNYQMGWLQDIVPNHMAYSSENQWLMDLLENGISSDYVDYFDVAWNSPFESSKEPLLVPLLGNFYGESLENGEIQLKYNQDGLSVNYYSLSIPLNLESHGTFLTYNLGKLAKALGRRDPNFIKLLGILYLLKNVASEDLTAKQRQDQVDFVKGLLWEVYSDNAEVKRFVDENIQIFNGEAGNSESFNLLDNLLSQQFFRLAYWKVGAEEINYRRFFTVNELISMKVDVFKVFNHTHELIAQLVKDGKFTGLRIDHIDGLYDPTQYLHWLREKVGDTYITVEKILQPGENLPPVWDTQGTSGYDYLNYVNSLFCQTENEERFEQIYQNTIGFQASFEKVVFEKKSLIIDKNLAGDVDNLASLLKKISGRYRYGNDFTLNGLQRAIAEVLTRFSIYRTYTTSEGVLDSDRPYIKDVIEAAKEQSPLLINELDFIEKLLLLEYDSFLTQIEKDQWLYFVMRMQQYTGPLMAKGVEDTAFYVYNRLISLNEVGGEPDRFGITIAEFHDYNQQRQQQWSHAMSATSSHDTKRGEDVRARLNVLSEIPDEWQQHLQTWIAINRDRKTKVKNVLFPDRNDEYALYQILVGAFPFLKHEQEGFTTRVKDYLLKAIREAKVYTAWLRPNATYEDACMRFVEAVLDPSSSNQFLESLLPFQQKIAFYGVLNSLSQVLLKITSPGCPDFYQGCELWDLSLVDPDNRRPVDFEQRAAFLTDIQHRIQTDLSSLVVELLETKEDGRIKLFLVLQALKARTKYLSVFQEGSYQPLEVVGAQCDRVIAFARQQEHTSVITVVPRFLTTLVQPGEYPLGNQIWADTTIKLPAQCSSAWHDLITGQSIEQGGDLRVGELLNQFPVALLTNATL</sequence>
<evidence type="ECO:0000313" key="3">
    <source>
        <dbReference type="Proteomes" id="UP000646053"/>
    </source>
</evidence>
<evidence type="ECO:0000259" key="1">
    <source>
        <dbReference type="SMART" id="SM00642"/>
    </source>
</evidence>
<dbReference type="SUPFAM" id="SSF51445">
    <property type="entry name" value="(Trans)glycosidases"/>
    <property type="match status" value="1"/>
</dbReference>
<dbReference type="InterPro" id="IPR012767">
    <property type="entry name" value="Trehalose_TreY"/>
</dbReference>
<dbReference type="Gene3D" id="3.20.20.80">
    <property type="entry name" value="Glycosidases"/>
    <property type="match status" value="4"/>
</dbReference>
<accession>A0A8J7Z492</accession>
<dbReference type="RefSeq" id="WP_162425228.1">
    <property type="nucleotide sequence ID" value="NZ_WVIE01000038.1"/>
</dbReference>
<evidence type="ECO:0000313" key="2">
    <source>
        <dbReference type="EMBL" id="NDJ19702.1"/>
    </source>
</evidence>
<gene>
    <name evidence="2" type="primary">treY</name>
    <name evidence="2" type="ORF">GS601_20830</name>
</gene>
<dbReference type="Pfam" id="PF00128">
    <property type="entry name" value="Alpha-amylase"/>
    <property type="match status" value="1"/>
</dbReference>
<dbReference type="PANTHER" id="PTHR10357">
    <property type="entry name" value="ALPHA-AMYLASE FAMILY MEMBER"/>
    <property type="match status" value="1"/>
</dbReference>
<feature type="domain" description="Glycosyl hydrolase family 13 catalytic" evidence="1">
    <location>
        <begin position="5"/>
        <end position="510"/>
    </location>
</feature>
<dbReference type="GO" id="GO:0005992">
    <property type="term" value="P:trehalose biosynthetic process"/>
    <property type="evidence" value="ECO:0007669"/>
    <property type="project" value="TreeGrafter"/>
</dbReference>
<dbReference type="SMART" id="SM00642">
    <property type="entry name" value="Aamy"/>
    <property type="match status" value="1"/>
</dbReference>
<dbReference type="CDD" id="cd11336">
    <property type="entry name" value="AmyAc_MTSase"/>
    <property type="match status" value="1"/>
</dbReference>
<organism evidence="2 3">
    <name type="scientific">Myxacorys almedinensis A</name>
    <dbReference type="NCBI Taxonomy" id="2690445"/>
    <lineage>
        <taxon>Bacteria</taxon>
        <taxon>Bacillati</taxon>
        <taxon>Cyanobacteriota</taxon>
        <taxon>Cyanophyceae</taxon>
        <taxon>Leptolyngbyales</taxon>
        <taxon>Leptolyngbyaceae</taxon>
        <taxon>Myxacorys</taxon>
        <taxon>Myxacorys almedinensis</taxon>
    </lineage>
</organism>
<keyword evidence="3" id="KW-1185">Reference proteome</keyword>
<name>A0A8J7Z492_9CYAN</name>
<protein>
    <submittedName>
        <fullName evidence="2">Malto-oligosyltrehalose synthase</fullName>
    </submittedName>
</protein>
<dbReference type="EMBL" id="WVIE01000038">
    <property type="protein sequence ID" value="NDJ19702.1"/>
    <property type="molecule type" value="Genomic_DNA"/>
</dbReference>
<dbReference type="PANTHER" id="PTHR10357:SF216">
    <property type="entry name" value="MALTOOLIGOSYL TREHALOSE SYNTHASE-RELATED"/>
    <property type="match status" value="1"/>
</dbReference>
<dbReference type="GO" id="GO:0047470">
    <property type="term" value="F:(1,4)-alpha-D-glucan 1-alpha-D-glucosylmutase activity"/>
    <property type="evidence" value="ECO:0007669"/>
    <property type="project" value="TreeGrafter"/>
</dbReference>
<comment type="caution">
    <text evidence="2">The sequence shown here is derived from an EMBL/GenBank/DDBJ whole genome shotgun (WGS) entry which is preliminary data.</text>
</comment>
<proteinExistence type="predicted"/>